<accession>A0A484FQG6</accession>
<dbReference type="Proteomes" id="UP000014480">
    <property type="component" value="Unassembled WGS sequence"/>
</dbReference>
<evidence type="ECO:0000256" key="1">
    <source>
        <dbReference type="ARBA" id="ARBA00004613"/>
    </source>
</evidence>
<evidence type="ECO:0000256" key="6">
    <source>
        <dbReference type="ARBA" id="ARBA00023157"/>
    </source>
</evidence>
<dbReference type="OrthoDB" id="187139at2759"/>
<comment type="catalytic activity">
    <reaction evidence="14">
        <text>[(1-&gt;4)-alpha-D-galacturonosyl](n) + H2O = alpha-D-galacturonate + [(1-&gt;4)-alpha-D-galacturonosyl](n-1)</text>
        <dbReference type="Rhea" id="RHEA:14117"/>
        <dbReference type="Rhea" id="RHEA-COMP:14570"/>
        <dbReference type="Rhea" id="RHEA-COMP:14572"/>
        <dbReference type="ChEBI" id="CHEBI:15377"/>
        <dbReference type="ChEBI" id="CHEBI:58658"/>
        <dbReference type="ChEBI" id="CHEBI:140523"/>
        <dbReference type="EC" id="3.2.1.67"/>
    </reaction>
</comment>
<evidence type="ECO:0000256" key="14">
    <source>
        <dbReference type="ARBA" id="ARBA00048766"/>
    </source>
</evidence>
<keyword evidence="10" id="KW-0961">Cell wall biogenesis/degradation</keyword>
<dbReference type="SUPFAM" id="SSF51126">
    <property type="entry name" value="Pectin lyase-like"/>
    <property type="match status" value="1"/>
</dbReference>
<evidence type="ECO:0000313" key="16">
    <source>
        <dbReference type="EMBL" id="TDZ20086.1"/>
    </source>
</evidence>
<comment type="subcellular location">
    <subcellularLocation>
        <location evidence="1">Secreted</location>
    </subcellularLocation>
</comment>
<evidence type="ECO:0000256" key="4">
    <source>
        <dbReference type="ARBA" id="ARBA00022729"/>
    </source>
</evidence>
<evidence type="ECO:0000256" key="11">
    <source>
        <dbReference type="ARBA" id="ARBA00023326"/>
    </source>
</evidence>
<dbReference type="GO" id="GO:0004650">
    <property type="term" value="F:polygalacturonase activity"/>
    <property type="evidence" value="ECO:0007669"/>
    <property type="project" value="InterPro"/>
</dbReference>
<proteinExistence type="inferred from homology"/>
<keyword evidence="4" id="KW-0732">Signal</keyword>
<reference evidence="17" key="1">
    <citation type="journal article" date="2013" name="New Phytol.">
        <title>Comparative genomic and transcriptomic analyses reveal the hemibiotrophic stage shift of Colletotrichum fungi.</title>
        <authorList>
            <person name="Gan P."/>
            <person name="Ikeda K."/>
            <person name="Irieda H."/>
            <person name="Narusaka M."/>
            <person name="O'Connell R.J."/>
            <person name="Narusaka Y."/>
            <person name="Takano Y."/>
            <person name="Kubo Y."/>
            <person name="Shirasu K."/>
        </authorList>
    </citation>
    <scope>NUCLEOTIDE SEQUENCE [LARGE SCALE GENOMIC DNA]</scope>
    <source>
        <strain evidence="17">104-T / ATCC 96160 / CBS 514.97 / LARS 414 / MAFF 240422</strain>
    </source>
</reference>
<comment type="function">
    <text evidence="12">Specific in hydrolyzing the terminal glycosidic bond of polygalacturonic acid and oligogalacturonates.</text>
</comment>
<dbReference type="GO" id="GO:0000272">
    <property type="term" value="P:polysaccharide catabolic process"/>
    <property type="evidence" value="ECO:0007669"/>
    <property type="project" value="UniProtKB-KW"/>
</dbReference>
<keyword evidence="5 15" id="KW-0378">Hydrolase</keyword>
<dbReference type="EMBL" id="AMCV02000018">
    <property type="protein sequence ID" value="TDZ20086.1"/>
    <property type="molecule type" value="Genomic_DNA"/>
</dbReference>
<evidence type="ECO:0000256" key="7">
    <source>
        <dbReference type="ARBA" id="ARBA00023180"/>
    </source>
</evidence>
<evidence type="ECO:0000256" key="8">
    <source>
        <dbReference type="ARBA" id="ARBA00023277"/>
    </source>
</evidence>
<dbReference type="InterPro" id="IPR012334">
    <property type="entry name" value="Pectin_lyas_fold"/>
</dbReference>
<gene>
    <name evidence="16" type="primary">rgxC-0</name>
    <name evidence="16" type="ORF">Cob_v007309</name>
</gene>
<sequence>MYFENISGNATATKTPGQYNWVQNTDGFDTMDARNITVKGFEYLGGDDCVAIKPRSYDIHLEDVTCHGGNGIAIGSLRQYLEDATVEGVVMNNLLLKRTTLDLRYGVYIKTWMGVLVPQGPYENYGGGSVGFNDGSGDHGREVGLGFGRTCKEAQDDGVKHNFGLELLQVCPSPHSIRSTAPSHVESWPITNALEAFSLFTGHTRHEAEDKQWLMANSCTLQRDGSLTRCGFARIERHSARRHFHASDGGFEVVRGLPYSTRPFDVNFERVCRFNPGVVVQASSGKPIHMFNFDYGCDGQGEIV</sequence>
<keyword evidence="6" id="KW-1015">Disulfide bond</keyword>
<reference evidence="17" key="2">
    <citation type="journal article" date="2019" name="Mol. Plant Microbe Interact.">
        <title>Genome sequence resources for four phytopathogenic fungi from the Colletotrichum orbiculare species complex.</title>
        <authorList>
            <person name="Gan P."/>
            <person name="Tsushima A."/>
            <person name="Narusaka M."/>
            <person name="Narusaka Y."/>
            <person name="Takano Y."/>
            <person name="Kubo Y."/>
            <person name="Shirasu K."/>
        </authorList>
    </citation>
    <scope>GENOME REANNOTATION</scope>
    <source>
        <strain evidence="17">104-T / ATCC 96160 / CBS 514.97 / LARS 414 / MAFF 240422</strain>
    </source>
</reference>
<keyword evidence="9 15" id="KW-0326">Glycosidase</keyword>
<comment type="similarity">
    <text evidence="2 15">Belongs to the glycosyl hydrolase 28 family.</text>
</comment>
<dbReference type="InterPro" id="IPR011050">
    <property type="entry name" value="Pectin_lyase_fold/virulence"/>
</dbReference>
<dbReference type="PANTHER" id="PTHR31736">
    <property type="match status" value="1"/>
</dbReference>
<dbReference type="Gene3D" id="2.160.20.10">
    <property type="entry name" value="Single-stranded right-handed beta-helix, Pectin lyase-like"/>
    <property type="match status" value="1"/>
</dbReference>
<evidence type="ECO:0000256" key="5">
    <source>
        <dbReference type="ARBA" id="ARBA00022801"/>
    </source>
</evidence>
<dbReference type="GO" id="GO:0047911">
    <property type="term" value="F:galacturan 1,4-alpha-galacturonidase activity"/>
    <property type="evidence" value="ECO:0007669"/>
    <property type="project" value="UniProtKB-EC"/>
</dbReference>
<keyword evidence="17" id="KW-1185">Reference proteome</keyword>
<dbReference type="Pfam" id="PF00295">
    <property type="entry name" value="Glyco_hydro_28"/>
    <property type="match status" value="1"/>
</dbReference>
<dbReference type="STRING" id="1213857.A0A484FQG6"/>
<evidence type="ECO:0000256" key="10">
    <source>
        <dbReference type="ARBA" id="ARBA00023316"/>
    </source>
</evidence>
<evidence type="ECO:0000313" key="17">
    <source>
        <dbReference type="Proteomes" id="UP000014480"/>
    </source>
</evidence>
<evidence type="ECO:0000256" key="3">
    <source>
        <dbReference type="ARBA" id="ARBA00022525"/>
    </source>
</evidence>
<dbReference type="AlphaFoldDB" id="A0A484FQG6"/>
<dbReference type="InterPro" id="IPR000743">
    <property type="entry name" value="Glyco_hydro_28"/>
</dbReference>
<evidence type="ECO:0000256" key="2">
    <source>
        <dbReference type="ARBA" id="ARBA00008834"/>
    </source>
</evidence>
<evidence type="ECO:0000256" key="9">
    <source>
        <dbReference type="ARBA" id="ARBA00023295"/>
    </source>
</evidence>
<dbReference type="GO" id="GO:0071555">
    <property type="term" value="P:cell wall organization"/>
    <property type="evidence" value="ECO:0007669"/>
    <property type="project" value="UniProtKB-KW"/>
</dbReference>
<dbReference type="EC" id="3.2.1.67" evidence="13"/>
<organism evidence="16 17">
    <name type="scientific">Colletotrichum orbiculare (strain 104-T / ATCC 96160 / CBS 514.97 / LARS 414 / MAFF 240422)</name>
    <name type="common">Cucumber anthracnose fungus</name>
    <name type="synonym">Colletotrichum lagenarium</name>
    <dbReference type="NCBI Taxonomy" id="1213857"/>
    <lineage>
        <taxon>Eukaryota</taxon>
        <taxon>Fungi</taxon>
        <taxon>Dikarya</taxon>
        <taxon>Ascomycota</taxon>
        <taxon>Pezizomycotina</taxon>
        <taxon>Sordariomycetes</taxon>
        <taxon>Hypocreomycetidae</taxon>
        <taxon>Glomerellales</taxon>
        <taxon>Glomerellaceae</taxon>
        <taxon>Colletotrichum</taxon>
        <taxon>Colletotrichum orbiculare species complex</taxon>
    </lineage>
</organism>
<evidence type="ECO:0000256" key="15">
    <source>
        <dbReference type="RuleBase" id="RU361169"/>
    </source>
</evidence>
<comment type="caution">
    <text evidence="16">The sequence shown here is derived from an EMBL/GenBank/DDBJ whole genome shotgun (WGS) entry which is preliminary data.</text>
</comment>
<keyword evidence="8" id="KW-0119">Carbohydrate metabolism</keyword>
<keyword evidence="7" id="KW-0325">Glycoprotein</keyword>
<evidence type="ECO:0000256" key="12">
    <source>
        <dbReference type="ARBA" id="ARBA00037312"/>
    </source>
</evidence>
<keyword evidence="11" id="KW-0624">Polysaccharide degradation</keyword>
<dbReference type="PANTHER" id="PTHR31736:SF12">
    <property type="entry name" value="EXO-POLYGALACTURONASE, PUTATIVE-RELATED"/>
    <property type="match status" value="1"/>
</dbReference>
<dbReference type="GO" id="GO:0005576">
    <property type="term" value="C:extracellular region"/>
    <property type="evidence" value="ECO:0007669"/>
    <property type="project" value="UniProtKB-SubCell"/>
</dbReference>
<keyword evidence="3" id="KW-0964">Secreted</keyword>
<protein>
    <recommendedName>
        <fullName evidence="13">galacturonan 1,4-alpha-galacturonidase</fullName>
        <ecNumber evidence="13">3.2.1.67</ecNumber>
    </recommendedName>
</protein>
<evidence type="ECO:0000256" key="13">
    <source>
        <dbReference type="ARBA" id="ARBA00038933"/>
    </source>
</evidence>
<name>A0A484FQG6_COLOR</name>